<reference evidence="2" key="1">
    <citation type="journal article" date="2017" name="Gigascience">
        <title>The genome draft of coconut (Cocos nucifera).</title>
        <authorList>
            <person name="Xiao Y."/>
            <person name="Xu P."/>
            <person name="Fan H."/>
            <person name="Baudouin L."/>
            <person name="Xia W."/>
            <person name="Bocs S."/>
            <person name="Xu J."/>
            <person name="Li Q."/>
            <person name="Guo A."/>
            <person name="Zhou L."/>
            <person name="Li J."/>
            <person name="Wu Y."/>
            <person name="Ma Z."/>
            <person name="Armero A."/>
            <person name="Issali A.E."/>
            <person name="Liu N."/>
            <person name="Peng M."/>
            <person name="Yang Y."/>
        </authorList>
    </citation>
    <scope>NUCLEOTIDE SEQUENCE</scope>
    <source>
        <tissue evidence="2">Spear leaf of Hainan Tall coconut</tissue>
    </source>
</reference>
<organism evidence="2 3">
    <name type="scientific">Cocos nucifera</name>
    <name type="common">Coconut palm</name>
    <dbReference type="NCBI Taxonomy" id="13894"/>
    <lineage>
        <taxon>Eukaryota</taxon>
        <taxon>Viridiplantae</taxon>
        <taxon>Streptophyta</taxon>
        <taxon>Embryophyta</taxon>
        <taxon>Tracheophyta</taxon>
        <taxon>Spermatophyta</taxon>
        <taxon>Magnoliopsida</taxon>
        <taxon>Liliopsida</taxon>
        <taxon>Arecaceae</taxon>
        <taxon>Arecoideae</taxon>
        <taxon>Cocoseae</taxon>
        <taxon>Attaleinae</taxon>
        <taxon>Cocos</taxon>
    </lineage>
</organism>
<evidence type="ECO:0000313" key="2">
    <source>
        <dbReference type="EMBL" id="KAG1342433.1"/>
    </source>
</evidence>
<dbReference type="EMBL" id="CM017876">
    <property type="protein sequence ID" value="KAG1342433.1"/>
    <property type="molecule type" value="Genomic_DNA"/>
</dbReference>
<accession>A0A8K0N1U6</accession>
<proteinExistence type="predicted"/>
<keyword evidence="3" id="KW-1185">Reference proteome</keyword>
<name>A0A8K0N1U6_COCNU</name>
<reference evidence="2" key="2">
    <citation type="submission" date="2019-07" db="EMBL/GenBank/DDBJ databases">
        <authorList>
            <person name="Yang Y."/>
            <person name="Bocs S."/>
            <person name="Baudouin L."/>
        </authorList>
    </citation>
    <scope>NUCLEOTIDE SEQUENCE</scope>
    <source>
        <tissue evidence="2">Spear leaf of Hainan Tall coconut</tissue>
    </source>
</reference>
<gene>
    <name evidence="2" type="ORF">COCNU_05G006620</name>
</gene>
<dbReference type="Proteomes" id="UP000797356">
    <property type="component" value="Chromosome 5"/>
</dbReference>
<feature type="region of interest" description="Disordered" evidence="1">
    <location>
        <begin position="66"/>
        <end position="105"/>
    </location>
</feature>
<evidence type="ECO:0000313" key="3">
    <source>
        <dbReference type="Proteomes" id="UP000797356"/>
    </source>
</evidence>
<evidence type="ECO:0000256" key="1">
    <source>
        <dbReference type="SAM" id="MobiDB-lite"/>
    </source>
</evidence>
<dbReference type="OrthoDB" id="10349042at2759"/>
<dbReference type="AlphaFoldDB" id="A0A8K0N1U6"/>
<sequence length="105" mass="11077">MAREMEETSSTMMSFLHRCSLLQWIIRACAGCLGFCSHDSKDPSEQEDGLTVTVFALSDEDISIVRTPTSRGSGGGINSSLVASRSPEKPQPSEGGGGHINSASS</sequence>
<protein>
    <submittedName>
        <fullName evidence="2">Uncharacterized protein</fullName>
    </submittedName>
</protein>
<comment type="caution">
    <text evidence="2">The sequence shown here is derived from an EMBL/GenBank/DDBJ whole genome shotgun (WGS) entry which is preliminary data.</text>
</comment>